<keyword evidence="3" id="KW-1185">Reference proteome</keyword>
<evidence type="ECO:0000313" key="2">
    <source>
        <dbReference type="EMBL" id="KAH3747607.1"/>
    </source>
</evidence>
<reference evidence="2" key="1">
    <citation type="journal article" date="2019" name="bioRxiv">
        <title>The Genome of the Zebra Mussel, Dreissena polymorpha: A Resource for Invasive Species Research.</title>
        <authorList>
            <person name="McCartney M.A."/>
            <person name="Auch B."/>
            <person name="Kono T."/>
            <person name="Mallez S."/>
            <person name="Zhang Y."/>
            <person name="Obille A."/>
            <person name="Becker A."/>
            <person name="Abrahante J.E."/>
            <person name="Garbe J."/>
            <person name="Badalamenti J.P."/>
            <person name="Herman A."/>
            <person name="Mangelson H."/>
            <person name="Liachko I."/>
            <person name="Sullivan S."/>
            <person name="Sone E.D."/>
            <person name="Koren S."/>
            <person name="Silverstein K.A.T."/>
            <person name="Beckman K.B."/>
            <person name="Gohl D.M."/>
        </authorList>
    </citation>
    <scope>NUCLEOTIDE SEQUENCE</scope>
    <source>
        <strain evidence="2">Duluth1</strain>
        <tissue evidence="2">Whole animal</tissue>
    </source>
</reference>
<accession>A0A9D4DGD8</accession>
<comment type="caution">
    <text evidence="2">The sequence shown here is derived from an EMBL/GenBank/DDBJ whole genome shotgun (WGS) entry which is preliminary data.</text>
</comment>
<organism evidence="2 3">
    <name type="scientific">Dreissena polymorpha</name>
    <name type="common">Zebra mussel</name>
    <name type="synonym">Mytilus polymorpha</name>
    <dbReference type="NCBI Taxonomy" id="45954"/>
    <lineage>
        <taxon>Eukaryota</taxon>
        <taxon>Metazoa</taxon>
        <taxon>Spiralia</taxon>
        <taxon>Lophotrochozoa</taxon>
        <taxon>Mollusca</taxon>
        <taxon>Bivalvia</taxon>
        <taxon>Autobranchia</taxon>
        <taxon>Heteroconchia</taxon>
        <taxon>Euheterodonta</taxon>
        <taxon>Imparidentia</taxon>
        <taxon>Neoheterodontei</taxon>
        <taxon>Myida</taxon>
        <taxon>Dreissenoidea</taxon>
        <taxon>Dreissenidae</taxon>
        <taxon>Dreissena</taxon>
    </lineage>
</organism>
<evidence type="ECO:0000313" key="3">
    <source>
        <dbReference type="Proteomes" id="UP000828390"/>
    </source>
</evidence>
<dbReference type="InterPro" id="IPR013761">
    <property type="entry name" value="SAM/pointed_sf"/>
</dbReference>
<dbReference type="Proteomes" id="UP000828390">
    <property type="component" value="Unassembled WGS sequence"/>
</dbReference>
<sequence length="126" mass="14017">MHVFQQTQQVNDSSSGYIIIPRGTRLLLQFISYTCFDSSSGYIIIPRGTRLLLQFIACHLASSGLNQFGAVENGKHWLKGIEMERFAEIFTERGINGAQLATLDANNFKFEHLQGVLTSGIILHTG</sequence>
<dbReference type="InterPro" id="IPR001660">
    <property type="entry name" value="SAM"/>
</dbReference>
<evidence type="ECO:0000259" key="1">
    <source>
        <dbReference type="Pfam" id="PF07647"/>
    </source>
</evidence>
<feature type="domain" description="SAM" evidence="1">
    <location>
        <begin position="72"/>
        <end position="106"/>
    </location>
</feature>
<name>A0A9D4DGD8_DREPO</name>
<gene>
    <name evidence="2" type="ORF">DPMN_182035</name>
</gene>
<dbReference type="AlphaFoldDB" id="A0A9D4DGD8"/>
<protein>
    <recommendedName>
        <fullName evidence="1">SAM domain-containing protein</fullName>
    </recommendedName>
</protein>
<dbReference type="Pfam" id="PF07647">
    <property type="entry name" value="SAM_2"/>
    <property type="match status" value="1"/>
</dbReference>
<dbReference type="SUPFAM" id="SSF47769">
    <property type="entry name" value="SAM/Pointed domain"/>
    <property type="match status" value="1"/>
</dbReference>
<proteinExistence type="predicted"/>
<dbReference type="Gene3D" id="1.10.150.50">
    <property type="entry name" value="Transcription Factor, Ets-1"/>
    <property type="match status" value="1"/>
</dbReference>
<reference evidence="2" key="2">
    <citation type="submission" date="2020-11" db="EMBL/GenBank/DDBJ databases">
        <authorList>
            <person name="McCartney M.A."/>
            <person name="Auch B."/>
            <person name="Kono T."/>
            <person name="Mallez S."/>
            <person name="Becker A."/>
            <person name="Gohl D.M."/>
            <person name="Silverstein K.A.T."/>
            <person name="Koren S."/>
            <person name="Bechman K.B."/>
            <person name="Herman A."/>
            <person name="Abrahante J.E."/>
            <person name="Garbe J."/>
        </authorList>
    </citation>
    <scope>NUCLEOTIDE SEQUENCE</scope>
    <source>
        <strain evidence="2">Duluth1</strain>
        <tissue evidence="2">Whole animal</tissue>
    </source>
</reference>
<dbReference type="EMBL" id="JAIWYP010000010">
    <property type="protein sequence ID" value="KAH3747607.1"/>
    <property type="molecule type" value="Genomic_DNA"/>
</dbReference>